<feature type="non-terminal residue" evidence="1">
    <location>
        <position position="93"/>
    </location>
</feature>
<proteinExistence type="predicted"/>
<evidence type="ECO:0000313" key="1">
    <source>
        <dbReference type="EMBL" id="GFD55777.1"/>
    </source>
</evidence>
<gene>
    <name evidence="1" type="ORF">Tci_927746</name>
</gene>
<dbReference type="EMBL" id="BKCJ011821690">
    <property type="protein sequence ID" value="GFD55777.1"/>
    <property type="molecule type" value="Genomic_DNA"/>
</dbReference>
<name>A0A699X7U7_TANCI</name>
<comment type="caution">
    <text evidence="1">The sequence shown here is derived from an EMBL/GenBank/DDBJ whole genome shotgun (WGS) entry which is preliminary data.</text>
</comment>
<organism evidence="1">
    <name type="scientific">Tanacetum cinerariifolium</name>
    <name type="common">Dalmatian daisy</name>
    <name type="synonym">Chrysanthemum cinerariifolium</name>
    <dbReference type="NCBI Taxonomy" id="118510"/>
    <lineage>
        <taxon>Eukaryota</taxon>
        <taxon>Viridiplantae</taxon>
        <taxon>Streptophyta</taxon>
        <taxon>Embryophyta</taxon>
        <taxon>Tracheophyta</taxon>
        <taxon>Spermatophyta</taxon>
        <taxon>Magnoliopsida</taxon>
        <taxon>eudicotyledons</taxon>
        <taxon>Gunneridae</taxon>
        <taxon>Pentapetalae</taxon>
        <taxon>asterids</taxon>
        <taxon>campanulids</taxon>
        <taxon>Asterales</taxon>
        <taxon>Asteraceae</taxon>
        <taxon>Asteroideae</taxon>
        <taxon>Anthemideae</taxon>
        <taxon>Anthemidinae</taxon>
        <taxon>Tanacetum</taxon>
    </lineage>
</organism>
<reference evidence="1" key="1">
    <citation type="journal article" date="2019" name="Sci. Rep.">
        <title>Draft genome of Tanacetum cinerariifolium, the natural source of mosquito coil.</title>
        <authorList>
            <person name="Yamashiro T."/>
            <person name="Shiraishi A."/>
            <person name="Satake H."/>
            <person name="Nakayama K."/>
        </authorList>
    </citation>
    <scope>NUCLEOTIDE SEQUENCE</scope>
</reference>
<sequence length="93" mass="11032">TDHVSSFEEHHRSLLAANEELSILVGDLRRDRGATERRCNELSVLPDARDRDNFLQRQEIDRLIGEIRELRAHIGALEFEITRLRRELRYGFY</sequence>
<dbReference type="AlphaFoldDB" id="A0A699X7U7"/>
<accession>A0A699X7U7</accession>
<feature type="non-terminal residue" evidence="1">
    <location>
        <position position="1"/>
    </location>
</feature>
<protein>
    <submittedName>
        <fullName evidence="1">Uncharacterized protein</fullName>
    </submittedName>
</protein>